<proteinExistence type="predicted"/>
<comment type="caution">
    <text evidence="2">The sequence shown here is derived from an EMBL/GenBank/DDBJ whole genome shotgun (WGS) entry which is preliminary data.</text>
</comment>
<evidence type="ECO:0000313" key="2">
    <source>
        <dbReference type="EMBL" id="CAJ2502136.1"/>
    </source>
</evidence>
<organism evidence="2 3">
    <name type="scientific">Anthostomella pinea</name>
    <dbReference type="NCBI Taxonomy" id="933095"/>
    <lineage>
        <taxon>Eukaryota</taxon>
        <taxon>Fungi</taxon>
        <taxon>Dikarya</taxon>
        <taxon>Ascomycota</taxon>
        <taxon>Pezizomycotina</taxon>
        <taxon>Sordariomycetes</taxon>
        <taxon>Xylariomycetidae</taxon>
        <taxon>Xylariales</taxon>
        <taxon>Xylariaceae</taxon>
        <taxon>Anthostomella</taxon>
    </lineage>
</organism>
<reference evidence="2" key="1">
    <citation type="submission" date="2023-10" db="EMBL/GenBank/DDBJ databases">
        <authorList>
            <person name="Hackl T."/>
        </authorList>
    </citation>
    <scope>NUCLEOTIDE SEQUENCE</scope>
</reference>
<dbReference type="Proteomes" id="UP001295740">
    <property type="component" value="Unassembled WGS sequence"/>
</dbReference>
<dbReference type="EMBL" id="CAUWAG010000003">
    <property type="protein sequence ID" value="CAJ2502136.1"/>
    <property type="molecule type" value="Genomic_DNA"/>
</dbReference>
<name>A0AAI8VD03_9PEZI</name>
<feature type="compositionally biased region" description="Low complexity" evidence="1">
    <location>
        <begin position="99"/>
        <end position="117"/>
    </location>
</feature>
<feature type="compositionally biased region" description="Polar residues" evidence="1">
    <location>
        <begin position="59"/>
        <end position="76"/>
    </location>
</feature>
<evidence type="ECO:0000256" key="1">
    <source>
        <dbReference type="SAM" id="MobiDB-lite"/>
    </source>
</evidence>
<gene>
    <name evidence="2" type="ORF">KHLLAP_LOCUS2604</name>
</gene>
<evidence type="ECO:0000313" key="3">
    <source>
        <dbReference type="Proteomes" id="UP001295740"/>
    </source>
</evidence>
<sequence>MIHVAFEQCQSGVAEKPDWFFSADIETLAHSSASYTTYETDSATFTKTYEASAIYSLSPSRSAMPSPTTSITNANAPPQGDGDPSDPRQVAKRSDDAVADSISTSVSTTAAESSTDSNKTSTATPKLYAFSSKYNTSLTTFKDYVEKLDKTAGNMISSPHVPWQGYQTNLTEAQVAAVKAQPWLS</sequence>
<feature type="region of interest" description="Disordered" evidence="1">
    <location>
        <begin position="59"/>
        <end position="122"/>
    </location>
</feature>
<accession>A0AAI8VD03</accession>
<keyword evidence="3" id="KW-1185">Reference proteome</keyword>
<dbReference type="AlphaFoldDB" id="A0AAI8VD03"/>
<protein>
    <submittedName>
        <fullName evidence="2">Uu.00g049890.m01.CDS01</fullName>
    </submittedName>
</protein>